<dbReference type="InterPro" id="IPR036365">
    <property type="entry name" value="PGBD-like_sf"/>
</dbReference>
<dbReference type="PANTHER" id="PTHR30582:SF2">
    <property type="entry name" value="L,D-TRANSPEPTIDASE YCIB-RELATED"/>
    <property type="match status" value="1"/>
</dbReference>
<feature type="domain" description="L,D-TPase catalytic" evidence="8">
    <location>
        <begin position="205"/>
        <end position="314"/>
    </location>
</feature>
<dbReference type="GO" id="GO:0071972">
    <property type="term" value="F:peptidoglycan L,D-transpeptidase activity"/>
    <property type="evidence" value="ECO:0007669"/>
    <property type="project" value="TreeGrafter"/>
</dbReference>
<dbReference type="Pfam" id="PF01471">
    <property type="entry name" value="PG_binding_1"/>
    <property type="match status" value="1"/>
</dbReference>
<accession>A0A1F2UM29</accession>
<dbReference type="GO" id="GO:0018104">
    <property type="term" value="P:peptidoglycan-protein cross-linking"/>
    <property type="evidence" value="ECO:0007669"/>
    <property type="project" value="TreeGrafter"/>
</dbReference>
<dbReference type="GO" id="GO:0016740">
    <property type="term" value="F:transferase activity"/>
    <property type="evidence" value="ECO:0007669"/>
    <property type="project" value="UniProtKB-KW"/>
</dbReference>
<dbReference type="GO" id="GO:0071555">
    <property type="term" value="P:cell wall organization"/>
    <property type="evidence" value="ECO:0007669"/>
    <property type="project" value="UniProtKB-UniRule"/>
</dbReference>
<evidence type="ECO:0000256" key="1">
    <source>
        <dbReference type="ARBA" id="ARBA00004752"/>
    </source>
</evidence>
<comment type="pathway">
    <text evidence="1 6">Cell wall biogenesis; peptidoglycan biosynthesis.</text>
</comment>
<gene>
    <name evidence="9" type="ORF">A2074_01815</name>
</gene>
<dbReference type="SUPFAM" id="SSF141523">
    <property type="entry name" value="L,D-transpeptidase catalytic domain-like"/>
    <property type="match status" value="1"/>
</dbReference>
<keyword evidence="3 6" id="KW-0133">Cell shape</keyword>
<dbReference type="CDD" id="cd16913">
    <property type="entry name" value="YkuD_like"/>
    <property type="match status" value="1"/>
</dbReference>
<dbReference type="InterPro" id="IPR036366">
    <property type="entry name" value="PGBDSf"/>
</dbReference>
<dbReference type="InterPro" id="IPR002477">
    <property type="entry name" value="Peptidoglycan-bd-like"/>
</dbReference>
<dbReference type="InterPro" id="IPR005490">
    <property type="entry name" value="LD_TPept_cat_dom"/>
</dbReference>
<dbReference type="InterPro" id="IPR050979">
    <property type="entry name" value="LD-transpeptidase"/>
</dbReference>
<feature type="region of interest" description="Disordered" evidence="7">
    <location>
        <begin position="66"/>
        <end position="92"/>
    </location>
</feature>
<evidence type="ECO:0000256" key="4">
    <source>
        <dbReference type="ARBA" id="ARBA00022984"/>
    </source>
</evidence>
<dbReference type="InterPro" id="IPR038063">
    <property type="entry name" value="Transpep_catalytic_dom"/>
</dbReference>
<evidence type="ECO:0000259" key="8">
    <source>
        <dbReference type="PROSITE" id="PS52029"/>
    </source>
</evidence>
<sequence length="314" mass="32900">MCVLGNAGDSARIAIIMPSIKQILHDKNIFSRVALLGLSVLLLLLPAGCGGQKIAVKPAEPTTTILSQTTSTTESPSTTTTTSEATTTTTTTSLPVATAQDATESIAGQPPGTSLVATSTPELQATAQRTLRRGLSGDDVRILQEKLVSLGYSPGAIDGSYSAQTRHAVIAFQKVNGLARDGVAGPKTLAAIDSPATITARHTGDHIEVSKAHQVLLVVKGGVVERIINASTGKKGFTTPAVSSAVDWKAGKYYESKKYGGIMVWSSFFYGGIAVHGFGSVPSYAASHGCIRIPIPDSKYVYDNMPVRSMVYVY</sequence>
<protein>
    <recommendedName>
        <fullName evidence="8">L,D-TPase catalytic domain-containing protein</fullName>
    </recommendedName>
</protein>
<evidence type="ECO:0000256" key="7">
    <source>
        <dbReference type="SAM" id="MobiDB-lite"/>
    </source>
</evidence>
<dbReference type="AlphaFoldDB" id="A0A1F2UM29"/>
<feature type="active site" description="Proton donor/acceptor" evidence="6">
    <location>
        <position position="276"/>
    </location>
</feature>
<keyword evidence="5 6" id="KW-0961">Cell wall biogenesis/degradation</keyword>
<evidence type="ECO:0000313" key="9">
    <source>
        <dbReference type="EMBL" id="OFW34048.1"/>
    </source>
</evidence>
<dbReference type="PANTHER" id="PTHR30582">
    <property type="entry name" value="L,D-TRANSPEPTIDASE"/>
    <property type="match status" value="1"/>
</dbReference>
<evidence type="ECO:0000313" key="10">
    <source>
        <dbReference type="Proteomes" id="UP000178086"/>
    </source>
</evidence>
<proteinExistence type="predicted"/>
<dbReference type="Gene3D" id="1.10.101.10">
    <property type="entry name" value="PGBD-like superfamily/PGBD"/>
    <property type="match status" value="1"/>
</dbReference>
<comment type="caution">
    <text evidence="9">The sequence shown here is derived from an EMBL/GenBank/DDBJ whole genome shotgun (WGS) entry which is preliminary data.</text>
</comment>
<keyword evidence="4 6" id="KW-0573">Peptidoglycan synthesis</keyword>
<dbReference type="PROSITE" id="PS52029">
    <property type="entry name" value="LD_TPASE"/>
    <property type="match status" value="1"/>
</dbReference>
<organism evidence="9 10">
    <name type="scientific">Candidatus Aquicultor primus</name>
    <dbReference type="NCBI Taxonomy" id="1797195"/>
    <lineage>
        <taxon>Bacteria</taxon>
        <taxon>Bacillati</taxon>
        <taxon>Actinomycetota</taxon>
        <taxon>Candidatus Aquicultoria</taxon>
        <taxon>Candidatus Aquicultorales</taxon>
        <taxon>Candidatus Aquicultoraceae</taxon>
        <taxon>Candidatus Aquicultor</taxon>
    </lineage>
</organism>
<feature type="active site" description="Nucleophile" evidence="6">
    <location>
        <position position="290"/>
    </location>
</feature>
<dbReference type="Pfam" id="PF03734">
    <property type="entry name" value="YkuD"/>
    <property type="match status" value="1"/>
</dbReference>
<dbReference type="GO" id="GO:0008360">
    <property type="term" value="P:regulation of cell shape"/>
    <property type="evidence" value="ECO:0007669"/>
    <property type="project" value="UniProtKB-UniRule"/>
</dbReference>
<dbReference type="Gene3D" id="2.40.440.10">
    <property type="entry name" value="L,D-transpeptidase catalytic domain-like"/>
    <property type="match status" value="1"/>
</dbReference>
<dbReference type="SUPFAM" id="SSF47090">
    <property type="entry name" value="PGBD-like"/>
    <property type="match status" value="1"/>
</dbReference>
<evidence type="ECO:0000256" key="6">
    <source>
        <dbReference type="PROSITE-ProRule" id="PRU01373"/>
    </source>
</evidence>
<evidence type="ECO:0000256" key="3">
    <source>
        <dbReference type="ARBA" id="ARBA00022960"/>
    </source>
</evidence>
<reference evidence="9 10" key="1">
    <citation type="journal article" date="2016" name="Nat. Commun.">
        <title>Thousands of microbial genomes shed light on interconnected biogeochemical processes in an aquifer system.</title>
        <authorList>
            <person name="Anantharaman K."/>
            <person name="Brown C.T."/>
            <person name="Hug L.A."/>
            <person name="Sharon I."/>
            <person name="Castelle C.J."/>
            <person name="Probst A.J."/>
            <person name="Thomas B.C."/>
            <person name="Singh A."/>
            <person name="Wilkins M.J."/>
            <person name="Karaoz U."/>
            <person name="Brodie E.L."/>
            <person name="Williams K.H."/>
            <person name="Hubbard S.S."/>
            <person name="Banfield J.F."/>
        </authorList>
    </citation>
    <scope>NUCLEOTIDE SEQUENCE [LARGE SCALE GENOMIC DNA]</scope>
</reference>
<name>A0A1F2UM29_9ACTN</name>
<dbReference type="EMBL" id="MELI01000054">
    <property type="protein sequence ID" value="OFW34048.1"/>
    <property type="molecule type" value="Genomic_DNA"/>
</dbReference>
<evidence type="ECO:0000256" key="5">
    <source>
        <dbReference type="ARBA" id="ARBA00023316"/>
    </source>
</evidence>
<dbReference type="UniPathway" id="UPA00219"/>
<keyword evidence="2" id="KW-0808">Transferase</keyword>
<dbReference type="Proteomes" id="UP000178086">
    <property type="component" value="Unassembled WGS sequence"/>
</dbReference>
<evidence type="ECO:0000256" key="2">
    <source>
        <dbReference type="ARBA" id="ARBA00022679"/>
    </source>
</evidence>
<dbReference type="GO" id="GO:0005576">
    <property type="term" value="C:extracellular region"/>
    <property type="evidence" value="ECO:0007669"/>
    <property type="project" value="TreeGrafter"/>
</dbReference>